<evidence type="ECO:0000313" key="10">
    <source>
        <dbReference type="Proteomes" id="UP000799118"/>
    </source>
</evidence>
<sequence>MPKSQKPSSTAKKAGKPASQKRTTLKLEPSTANTKRINPLTAFVNLSQGEPPPTPSSSSSKVKGKAKEIVNEPSPVVEEANGQLWVDLYEPQSEEDLAVHVRKVENVRTWLQEALNGGPSGKLRKYRRLLVLTGPAGTAKSATIKVLSKELNFEVLEWSSSTGSTFTNAQDVSSSWIADDSNFTKFQLFLERASKCQNVFNSSSGSSSRKPSFSNSTPKPSSSNHRVILLEDLPNILHANTRSQFHDVIRFLIETPGPEPVPVVIVLSDSGTRGEAGDERLASGAWGRDQDGAIDIRTLLPKDVLHGPYVHEIRFNPIAPTLMKKALQALVTKHYALQKSPVTGQMFDIIIESSNGDIRSAIMALQFACIRLIKKPKGRDPQVFMESITRREQSLVLFHLMGKVFFNKRKGDPPNPSATAKDIKKDQEIDRKLMDPPLLPPHLSEHDRRASRVDVNTIYADSPIDSSLFSLYIHQNFTQFCTDVDECDGIADWLSWADSSGGEAWYQINPHKFHLLALGTLHSLPTPVPRLNQKVYKPEFFDNLKKEKDAWEGVRDVRSWIVDQGAESGWNLGAWTPRAIATDLGGVLRARDVKSFSSGSAEQRVPPRHRTFSSLKFVYPKSDTKSAGREQLGETDDGEPYSEGAIVLEEQQEMGMWQDGNGSEPVMSKAEAGGWLEGDDIEDF</sequence>
<dbReference type="PANTHER" id="PTHR12172">
    <property type="entry name" value="CELL CYCLE CHECKPOINT PROTEIN RAD17"/>
    <property type="match status" value="1"/>
</dbReference>
<dbReference type="AlphaFoldDB" id="A0A6A4HWV3"/>
<feature type="region of interest" description="Disordered" evidence="8">
    <location>
        <begin position="657"/>
        <end position="684"/>
    </location>
</feature>
<evidence type="ECO:0000256" key="8">
    <source>
        <dbReference type="SAM" id="MobiDB-lite"/>
    </source>
</evidence>
<evidence type="ECO:0000256" key="6">
    <source>
        <dbReference type="ARBA" id="ARBA00023242"/>
    </source>
</evidence>
<feature type="compositionally biased region" description="Low complexity" evidence="8">
    <location>
        <begin position="202"/>
        <end position="223"/>
    </location>
</feature>
<keyword evidence="7" id="KW-0131">Cell cycle</keyword>
<feature type="region of interest" description="Disordered" evidence="8">
    <location>
        <begin position="200"/>
        <end position="223"/>
    </location>
</feature>
<dbReference type="GO" id="GO:0000077">
    <property type="term" value="P:DNA damage checkpoint signaling"/>
    <property type="evidence" value="ECO:0007669"/>
    <property type="project" value="TreeGrafter"/>
</dbReference>
<comment type="subcellular location">
    <subcellularLocation>
        <location evidence="1">Nucleus</location>
    </subcellularLocation>
</comment>
<feature type="region of interest" description="Disordered" evidence="8">
    <location>
        <begin position="623"/>
        <end position="642"/>
    </location>
</feature>
<dbReference type="Proteomes" id="UP000799118">
    <property type="component" value="Unassembled WGS sequence"/>
</dbReference>
<evidence type="ECO:0000256" key="7">
    <source>
        <dbReference type="ARBA" id="ARBA00023306"/>
    </source>
</evidence>
<dbReference type="InterPro" id="IPR004582">
    <property type="entry name" value="Checkpoint_prot_Rad17_Rad24"/>
</dbReference>
<dbReference type="OrthoDB" id="10265971at2759"/>
<keyword evidence="10" id="KW-1185">Reference proteome</keyword>
<dbReference type="GO" id="GO:0005634">
    <property type="term" value="C:nucleus"/>
    <property type="evidence" value="ECO:0007669"/>
    <property type="project" value="UniProtKB-SubCell"/>
</dbReference>
<dbReference type="GO" id="GO:0005524">
    <property type="term" value="F:ATP binding"/>
    <property type="evidence" value="ECO:0007669"/>
    <property type="project" value="UniProtKB-KW"/>
</dbReference>
<feature type="compositionally biased region" description="Polar residues" evidence="8">
    <location>
        <begin position="1"/>
        <end position="11"/>
    </location>
</feature>
<evidence type="ECO:0000256" key="5">
    <source>
        <dbReference type="ARBA" id="ARBA00022840"/>
    </source>
</evidence>
<keyword evidence="5" id="KW-0067">ATP-binding</keyword>
<dbReference type="GO" id="GO:0033314">
    <property type="term" value="P:mitotic DNA replication checkpoint signaling"/>
    <property type="evidence" value="ECO:0007669"/>
    <property type="project" value="TreeGrafter"/>
</dbReference>
<dbReference type="InterPro" id="IPR027417">
    <property type="entry name" value="P-loop_NTPase"/>
</dbReference>
<proteinExistence type="inferred from homology"/>
<dbReference type="Pfam" id="PF03215">
    <property type="entry name" value="Rad17"/>
    <property type="match status" value="1"/>
</dbReference>
<reference evidence="9" key="1">
    <citation type="journal article" date="2019" name="Environ. Microbiol.">
        <title>Fungal ecological strategies reflected in gene transcription - a case study of two litter decomposers.</title>
        <authorList>
            <person name="Barbi F."/>
            <person name="Kohler A."/>
            <person name="Barry K."/>
            <person name="Baskaran P."/>
            <person name="Daum C."/>
            <person name="Fauchery L."/>
            <person name="Ihrmark K."/>
            <person name="Kuo A."/>
            <person name="LaButti K."/>
            <person name="Lipzen A."/>
            <person name="Morin E."/>
            <person name="Grigoriev I.V."/>
            <person name="Henrissat B."/>
            <person name="Lindahl B."/>
            <person name="Martin F."/>
        </authorList>
    </citation>
    <scope>NUCLEOTIDE SEQUENCE</scope>
    <source>
        <strain evidence="9">JB14</strain>
    </source>
</reference>
<evidence type="ECO:0000256" key="2">
    <source>
        <dbReference type="ARBA" id="ARBA00006168"/>
    </source>
</evidence>
<keyword evidence="6" id="KW-0539">Nucleus</keyword>
<keyword evidence="3" id="KW-0547">Nucleotide-binding</keyword>
<dbReference type="GO" id="GO:0003682">
    <property type="term" value="F:chromatin binding"/>
    <property type="evidence" value="ECO:0007669"/>
    <property type="project" value="TreeGrafter"/>
</dbReference>
<evidence type="ECO:0000256" key="1">
    <source>
        <dbReference type="ARBA" id="ARBA00004123"/>
    </source>
</evidence>
<evidence type="ECO:0000256" key="4">
    <source>
        <dbReference type="ARBA" id="ARBA00022763"/>
    </source>
</evidence>
<comment type="similarity">
    <text evidence="2">Belongs to the rad17/RAD24 family.</text>
</comment>
<feature type="compositionally biased region" description="Basic and acidic residues" evidence="8">
    <location>
        <begin position="623"/>
        <end position="632"/>
    </location>
</feature>
<dbReference type="Gene3D" id="3.40.50.300">
    <property type="entry name" value="P-loop containing nucleotide triphosphate hydrolases"/>
    <property type="match status" value="1"/>
</dbReference>
<dbReference type="EMBL" id="ML769437">
    <property type="protein sequence ID" value="KAE9402180.1"/>
    <property type="molecule type" value="Genomic_DNA"/>
</dbReference>
<dbReference type="GO" id="GO:0003689">
    <property type="term" value="F:DNA clamp loader activity"/>
    <property type="evidence" value="ECO:0007669"/>
    <property type="project" value="TreeGrafter"/>
</dbReference>
<keyword evidence="4" id="KW-0227">DNA damage</keyword>
<dbReference type="SUPFAM" id="SSF52540">
    <property type="entry name" value="P-loop containing nucleoside triphosphate hydrolases"/>
    <property type="match status" value="1"/>
</dbReference>
<dbReference type="PANTHER" id="PTHR12172:SF0">
    <property type="entry name" value="CELL CYCLE CHECKPOINT PROTEIN RAD17"/>
    <property type="match status" value="1"/>
</dbReference>
<protein>
    <submittedName>
        <fullName evidence="9">Rad17-domain-containing protein</fullName>
    </submittedName>
</protein>
<organism evidence="9 10">
    <name type="scientific">Gymnopus androsaceus JB14</name>
    <dbReference type="NCBI Taxonomy" id="1447944"/>
    <lineage>
        <taxon>Eukaryota</taxon>
        <taxon>Fungi</taxon>
        <taxon>Dikarya</taxon>
        <taxon>Basidiomycota</taxon>
        <taxon>Agaricomycotina</taxon>
        <taxon>Agaricomycetes</taxon>
        <taxon>Agaricomycetidae</taxon>
        <taxon>Agaricales</taxon>
        <taxon>Marasmiineae</taxon>
        <taxon>Omphalotaceae</taxon>
        <taxon>Gymnopus</taxon>
    </lineage>
</organism>
<dbReference type="GO" id="GO:0006281">
    <property type="term" value="P:DNA repair"/>
    <property type="evidence" value="ECO:0007669"/>
    <property type="project" value="InterPro"/>
</dbReference>
<evidence type="ECO:0000256" key="3">
    <source>
        <dbReference type="ARBA" id="ARBA00022741"/>
    </source>
</evidence>
<feature type="region of interest" description="Disordered" evidence="8">
    <location>
        <begin position="1"/>
        <end position="63"/>
    </location>
</feature>
<evidence type="ECO:0000313" key="9">
    <source>
        <dbReference type="EMBL" id="KAE9402180.1"/>
    </source>
</evidence>
<gene>
    <name evidence="9" type="ORF">BT96DRAFT_964823</name>
</gene>
<name>A0A6A4HWV3_9AGAR</name>
<accession>A0A6A4HWV3</accession>